<dbReference type="OrthoDB" id="4190732at2"/>
<dbReference type="PANTHER" id="PTHR43981:SF2">
    <property type="entry name" value="ENOYL-[ACYL-CARRIER-PROTEIN] REDUCTASE, MITOCHONDRIAL"/>
    <property type="match status" value="1"/>
</dbReference>
<dbReference type="Pfam" id="PF08240">
    <property type="entry name" value="ADH_N"/>
    <property type="match status" value="1"/>
</dbReference>
<dbReference type="Proteomes" id="UP000320095">
    <property type="component" value="Unassembled WGS sequence"/>
</dbReference>
<dbReference type="InterPro" id="IPR036291">
    <property type="entry name" value="NAD(P)-bd_dom_sf"/>
</dbReference>
<evidence type="ECO:0000256" key="10">
    <source>
        <dbReference type="ARBA" id="ARBA00048843"/>
    </source>
</evidence>
<dbReference type="PANTHER" id="PTHR43981">
    <property type="entry name" value="ENOYL-[ACYL-CARRIER-PROTEIN] REDUCTASE, MITOCHONDRIAL"/>
    <property type="match status" value="1"/>
</dbReference>
<comment type="caution">
    <text evidence="12">The sequence shown here is derived from an EMBL/GenBank/DDBJ whole genome shotgun (WGS) entry which is preliminary data.</text>
</comment>
<evidence type="ECO:0000256" key="7">
    <source>
        <dbReference type="ARBA" id="ARBA00023098"/>
    </source>
</evidence>
<dbReference type="GO" id="GO:0006633">
    <property type="term" value="P:fatty acid biosynthetic process"/>
    <property type="evidence" value="ECO:0007669"/>
    <property type="project" value="UniProtKB-KW"/>
</dbReference>
<dbReference type="Gene3D" id="3.40.50.720">
    <property type="entry name" value="NAD(P)-binding Rossmann-like Domain"/>
    <property type="match status" value="1"/>
</dbReference>
<dbReference type="InterPro" id="IPR013154">
    <property type="entry name" value="ADH-like_N"/>
</dbReference>
<reference evidence="12 13" key="1">
    <citation type="journal article" date="2019" name="Environ. Microbiol.">
        <title>Species interactions and distinct microbial communities in high Arctic permafrost affected cryosols are associated with the CH4 and CO2 gas fluxes.</title>
        <authorList>
            <person name="Altshuler I."/>
            <person name="Hamel J."/>
            <person name="Turney S."/>
            <person name="Magnuson E."/>
            <person name="Levesque R."/>
            <person name="Greer C."/>
            <person name="Whyte L.G."/>
        </authorList>
    </citation>
    <scope>NUCLEOTIDE SEQUENCE [LARGE SCALE GENOMIC DNA]</scope>
    <source>
        <strain evidence="12 13">S5.20</strain>
    </source>
</reference>
<feature type="domain" description="Enoyl reductase (ER)" evidence="11">
    <location>
        <begin position="13"/>
        <end position="326"/>
    </location>
</feature>
<evidence type="ECO:0000256" key="3">
    <source>
        <dbReference type="ARBA" id="ARBA00022832"/>
    </source>
</evidence>
<evidence type="ECO:0000259" key="11">
    <source>
        <dbReference type="SMART" id="SM00829"/>
    </source>
</evidence>
<dbReference type="CDD" id="cd05282">
    <property type="entry name" value="ETR_like"/>
    <property type="match status" value="1"/>
</dbReference>
<proteinExistence type="inferred from homology"/>
<keyword evidence="8" id="KW-0275">Fatty acid biosynthesis</keyword>
<name>A0A502EBL9_9MYCO</name>
<accession>A0A502EBL9</accession>
<keyword evidence="4" id="KW-0521">NADP</keyword>
<evidence type="ECO:0000256" key="9">
    <source>
        <dbReference type="ARBA" id="ARBA00038963"/>
    </source>
</evidence>
<dbReference type="RefSeq" id="WP_140689884.1">
    <property type="nucleotide sequence ID" value="NZ_RCZG01000003.1"/>
</dbReference>
<comment type="similarity">
    <text evidence="1">Belongs to the zinc-containing alcohol dehydrogenase family. Quinone oxidoreductase subfamily.</text>
</comment>
<dbReference type="EMBL" id="RCZG01000003">
    <property type="protein sequence ID" value="TPG35058.1"/>
    <property type="molecule type" value="Genomic_DNA"/>
</dbReference>
<gene>
    <name evidence="12" type="ORF">EAH80_09725</name>
</gene>
<dbReference type="GO" id="GO:0141148">
    <property type="term" value="F:enoyl-[acyl-carrier-protein] reductase (NADPH) activity"/>
    <property type="evidence" value="ECO:0007669"/>
    <property type="project" value="UniProtKB-EC"/>
</dbReference>
<evidence type="ECO:0000256" key="1">
    <source>
        <dbReference type="ARBA" id="ARBA00010371"/>
    </source>
</evidence>
<keyword evidence="13" id="KW-1185">Reference proteome</keyword>
<evidence type="ECO:0000313" key="12">
    <source>
        <dbReference type="EMBL" id="TPG35058.1"/>
    </source>
</evidence>
<dbReference type="SUPFAM" id="SSF51735">
    <property type="entry name" value="NAD(P)-binding Rossmann-fold domains"/>
    <property type="match status" value="1"/>
</dbReference>
<dbReference type="InterPro" id="IPR020843">
    <property type="entry name" value="ER"/>
</dbReference>
<evidence type="ECO:0000313" key="13">
    <source>
        <dbReference type="Proteomes" id="UP000320095"/>
    </source>
</evidence>
<dbReference type="InterPro" id="IPR011032">
    <property type="entry name" value="GroES-like_sf"/>
</dbReference>
<evidence type="ECO:0000256" key="5">
    <source>
        <dbReference type="ARBA" id="ARBA00022946"/>
    </source>
</evidence>
<dbReference type="InterPro" id="IPR051034">
    <property type="entry name" value="Mito_Enoyl-ACP_Reductase"/>
</dbReference>
<keyword evidence="3" id="KW-0276">Fatty acid metabolism</keyword>
<dbReference type="SUPFAM" id="SSF50129">
    <property type="entry name" value="GroES-like"/>
    <property type="match status" value="1"/>
</dbReference>
<dbReference type="InterPro" id="IPR013149">
    <property type="entry name" value="ADH-like_C"/>
</dbReference>
<sequence>MQRLALTQISEPAQSMQLLTDDEPTPGSGEALVQMEAATINPSDFLYVTGQYFLTPTPGTTIGSEGVGRVVAVGPDSDTALIGKRVALLPTYRHGTWATYTTALATDLIVVPDGGDALQLAMLGINPMTALRLLRDYGAPDAPQRWIGQTAGNSAVGEYLVKLAHHFGHRTLNVVRREQAAKDVASWGADRVVIDGPNLDADITDALAGNTLDVAVDSIGGPSSTVLGHHLRYDGTLVTYAFISGKPSELSILDLIGNHANLTGFWLHNWWQRAALAQVRDEYQQLVDLITDGTLSARVNRTFALDDWREAIDVAQTHSRDGKLLFTFPTD</sequence>
<evidence type="ECO:0000256" key="8">
    <source>
        <dbReference type="ARBA" id="ARBA00023160"/>
    </source>
</evidence>
<dbReference type="Pfam" id="PF00107">
    <property type="entry name" value="ADH_zinc_N"/>
    <property type="match status" value="1"/>
</dbReference>
<evidence type="ECO:0000256" key="2">
    <source>
        <dbReference type="ARBA" id="ARBA00022516"/>
    </source>
</evidence>
<evidence type="ECO:0000256" key="4">
    <source>
        <dbReference type="ARBA" id="ARBA00022857"/>
    </source>
</evidence>
<organism evidence="12 13">
    <name type="scientific">Mycolicibacterium hodleri</name>
    <dbReference type="NCBI Taxonomy" id="49897"/>
    <lineage>
        <taxon>Bacteria</taxon>
        <taxon>Bacillati</taxon>
        <taxon>Actinomycetota</taxon>
        <taxon>Actinomycetes</taxon>
        <taxon>Mycobacteriales</taxon>
        <taxon>Mycobacteriaceae</taxon>
        <taxon>Mycolicibacterium</taxon>
    </lineage>
</organism>
<keyword evidence="6" id="KW-0560">Oxidoreductase</keyword>
<dbReference type="SMART" id="SM00829">
    <property type="entry name" value="PKS_ER"/>
    <property type="match status" value="1"/>
</dbReference>
<comment type="catalytic activity">
    <reaction evidence="10">
        <text>a 2,3-saturated acyl-[ACP] + NADP(+) = a (2E)-enoyl-[ACP] + NADPH + H(+)</text>
        <dbReference type="Rhea" id="RHEA:22564"/>
        <dbReference type="Rhea" id="RHEA-COMP:9925"/>
        <dbReference type="Rhea" id="RHEA-COMP:9926"/>
        <dbReference type="ChEBI" id="CHEBI:15378"/>
        <dbReference type="ChEBI" id="CHEBI:57783"/>
        <dbReference type="ChEBI" id="CHEBI:58349"/>
        <dbReference type="ChEBI" id="CHEBI:78784"/>
        <dbReference type="ChEBI" id="CHEBI:78785"/>
        <dbReference type="EC" id="1.3.1.104"/>
    </reaction>
</comment>
<dbReference type="EC" id="1.3.1.104" evidence="9"/>
<keyword evidence="7" id="KW-0443">Lipid metabolism</keyword>
<keyword evidence="2" id="KW-0444">Lipid biosynthesis</keyword>
<evidence type="ECO:0000256" key="6">
    <source>
        <dbReference type="ARBA" id="ARBA00023002"/>
    </source>
</evidence>
<dbReference type="Gene3D" id="3.90.180.10">
    <property type="entry name" value="Medium-chain alcohol dehydrogenases, catalytic domain"/>
    <property type="match status" value="1"/>
</dbReference>
<keyword evidence="5" id="KW-0809">Transit peptide</keyword>
<dbReference type="AlphaFoldDB" id="A0A502EBL9"/>
<protein>
    <recommendedName>
        <fullName evidence="9">enoyl-[acyl-carrier-protein] reductase</fullName>
        <ecNumber evidence="9">1.3.1.104</ecNumber>
    </recommendedName>
</protein>